<evidence type="ECO:0000313" key="2">
    <source>
        <dbReference type="Proteomes" id="UP000562682"/>
    </source>
</evidence>
<name>A0A8H5WN84_9HYPO</name>
<feature type="non-terminal residue" evidence="1">
    <location>
        <position position="89"/>
    </location>
</feature>
<proteinExistence type="predicted"/>
<comment type="caution">
    <text evidence="1">The sequence shown here is derived from an EMBL/GenBank/DDBJ whole genome shotgun (WGS) entry which is preliminary data.</text>
</comment>
<keyword evidence="2" id="KW-1185">Reference proteome</keyword>
<dbReference type="AlphaFoldDB" id="A0A8H5WN84"/>
<feature type="non-terminal residue" evidence="1">
    <location>
        <position position="1"/>
    </location>
</feature>
<evidence type="ECO:0000313" key="1">
    <source>
        <dbReference type="EMBL" id="KAF5664054.1"/>
    </source>
</evidence>
<accession>A0A8H5WN84</accession>
<protein>
    <submittedName>
        <fullName evidence="1">Uncharacterized protein</fullName>
    </submittedName>
</protein>
<dbReference type="EMBL" id="JAAOAK010000476">
    <property type="protein sequence ID" value="KAF5664054.1"/>
    <property type="molecule type" value="Genomic_DNA"/>
</dbReference>
<sequence length="89" mass="8710">PYPPTNGTVSSHVPVYPAPVPTTAVPVAPGTTAGYAPPPVVSQPGVVPPPAASTPVATPVPTTPVPVSGASVVRTGFMLALPAALAFFM</sequence>
<organism evidence="1 2">
    <name type="scientific">Fusarium denticulatum</name>
    <dbReference type="NCBI Taxonomy" id="48507"/>
    <lineage>
        <taxon>Eukaryota</taxon>
        <taxon>Fungi</taxon>
        <taxon>Dikarya</taxon>
        <taxon>Ascomycota</taxon>
        <taxon>Pezizomycotina</taxon>
        <taxon>Sordariomycetes</taxon>
        <taxon>Hypocreomycetidae</taxon>
        <taxon>Hypocreales</taxon>
        <taxon>Nectriaceae</taxon>
        <taxon>Fusarium</taxon>
        <taxon>Fusarium fujikuroi species complex</taxon>
    </lineage>
</organism>
<dbReference type="Proteomes" id="UP000562682">
    <property type="component" value="Unassembled WGS sequence"/>
</dbReference>
<reference evidence="1 2" key="1">
    <citation type="submission" date="2020-05" db="EMBL/GenBank/DDBJ databases">
        <title>Identification and distribution of gene clusters putatively required for synthesis of sphingolipid metabolism inhibitors in phylogenetically diverse species of the filamentous fungus Fusarium.</title>
        <authorList>
            <person name="Kim H.-S."/>
            <person name="Busman M."/>
            <person name="Brown D.W."/>
            <person name="Divon H."/>
            <person name="Uhlig S."/>
            <person name="Proctor R.H."/>
        </authorList>
    </citation>
    <scope>NUCLEOTIDE SEQUENCE [LARGE SCALE GENOMIC DNA]</scope>
    <source>
        <strain evidence="1 2">NRRL 25311</strain>
    </source>
</reference>
<gene>
    <name evidence="1" type="ORF">FDENT_12982</name>
</gene>